<protein>
    <submittedName>
        <fullName evidence="1">Uncharacterized protein</fullName>
    </submittedName>
</protein>
<accession>A0ABV0QDL7</accession>
<organism evidence="1 2">
    <name type="scientific">Xenoophorus captivus</name>
    <dbReference type="NCBI Taxonomy" id="1517983"/>
    <lineage>
        <taxon>Eukaryota</taxon>
        <taxon>Metazoa</taxon>
        <taxon>Chordata</taxon>
        <taxon>Craniata</taxon>
        <taxon>Vertebrata</taxon>
        <taxon>Euteleostomi</taxon>
        <taxon>Actinopterygii</taxon>
        <taxon>Neopterygii</taxon>
        <taxon>Teleostei</taxon>
        <taxon>Neoteleostei</taxon>
        <taxon>Acanthomorphata</taxon>
        <taxon>Ovalentaria</taxon>
        <taxon>Atherinomorphae</taxon>
        <taxon>Cyprinodontiformes</taxon>
        <taxon>Goodeidae</taxon>
        <taxon>Xenoophorus</taxon>
    </lineage>
</organism>
<comment type="caution">
    <text evidence="1">The sequence shown here is derived from an EMBL/GenBank/DDBJ whole genome shotgun (WGS) entry which is preliminary data.</text>
</comment>
<gene>
    <name evidence="1" type="ORF">XENOCAPTIV_017528</name>
</gene>
<keyword evidence="2" id="KW-1185">Reference proteome</keyword>
<dbReference type="Proteomes" id="UP001434883">
    <property type="component" value="Unassembled WGS sequence"/>
</dbReference>
<evidence type="ECO:0000313" key="2">
    <source>
        <dbReference type="Proteomes" id="UP001434883"/>
    </source>
</evidence>
<reference evidence="1 2" key="1">
    <citation type="submission" date="2021-06" db="EMBL/GenBank/DDBJ databases">
        <authorList>
            <person name="Palmer J.M."/>
        </authorList>
    </citation>
    <scope>NUCLEOTIDE SEQUENCE [LARGE SCALE GENOMIC DNA]</scope>
    <source>
        <strain evidence="1 2">XC_2019</strain>
        <tissue evidence="1">Muscle</tissue>
    </source>
</reference>
<proteinExistence type="predicted"/>
<name>A0ABV0QDL7_9TELE</name>
<sequence length="108" mass="12017">MNIFAGMCAKTHDLHSVLGGNLVLLLRTTDRDRDRSAHKGLPLSHSVFMSMINMAILFSRHLWKTYLPEDHFLNVPTISSGYPVAVLTCSVCVSVGETESSGFQVQFY</sequence>
<evidence type="ECO:0000313" key="1">
    <source>
        <dbReference type="EMBL" id="MEQ2193909.1"/>
    </source>
</evidence>
<dbReference type="EMBL" id="JAHRIN010008768">
    <property type="protein sequence ID" value="MEQ2193909.1"/>
    <property type="molecule type" value="Genomic_DNA"/>
</dbReference>